<gene>
    <name evidence="1" type="ORF">OW763_02955</name>
</gene>
<evidence type="ECO:0000313" key="1">
    <source>
        <dbReference type="EMBL" id="MCY6483315.1"/>
    </source>
</evidence>
<accession>A0ABT4CWF2</accession>
<organism evidence="1 2">
    <name type="scientific">Clostridium aestuarii</name>
    <dbReference type="NCBI Taxonomy" id="338193"/>
    <lineage>
        <taxon>Bacteria</taxon>
        <taxon>Bacillati</taxon>
        <taxon>Bacillota</taxon>
        <taxon>Clostridia</taxon>
        <taxon>Eubacteriales</taxon>
        <taxon>Clostridiaceae</taxon>
        <taxon>Clostridium</taxon>
    </lineage>
</organism>
<evidence type="ECO:0000313" key="2">
    <source>
        <dbReference type="Proteomes" id="UP001078443"/>
    </source>
</evidence>
<dbReference type="Gene3D" id="2.50.20.10">
    <property type="entry name" value="Lipoprotein localisation LolA/LolB/LppX"/>
    <property type="match status" value="1"/>
</dbReference>
<dbReference type="RefSeq" id="WP_268039567.1">
    <property type="nucleotide sequence ID" value="NZ_JAPQER010000001.1"/>
</dbReference>
<dbReference type="EMBL" id="JAPQER010000001">
    <property type="protein sequence ID" value="MCY6483315.1"/>
    <property type="molecule type" value="Genomic_DNA"/>
</dbReference>
<comment type="caution">
    <text evidence="1">The sequence shown here is derived from an EMBL/GenBank/DDBJ whole genome shotgun (WGS) entry which is preliminary data.</text>
</comment>
<proteinExistence type="predicted"/>
<dbReference type="SUPFAM" id="SSF89392">
    <property type="entry name" value="Prokaryotic lipoproteins and lipoprotein localization factors"/>
    <property type="match status" value="1"/>
</dbReference>
<keyword evidence="2" id="KW-1185">Reference proteome</keyword>
<protein>
    <submittedName>
        <fullName evidence="1">Germination lipoprotein GerS-related protein</fullName>
    </submittedName>
</protein>
<keyword evidence="1" id="KW-0449">Lipoprotein</keyword>
<name>A0ABT4CWF2_9CLOT</name>
<sequence length="214" mass="25507">MKKKLVLLITIFIVMILSLCTCTKKEKDPSKVIQYLKSLNSYTCDVEVHIKNNIQEIDHLCKQFYHKEYGHRLDINKDRVLIYRENDISVKDLNNNSQYTLDKNFDSVYKLSFIGEYIGLLYTNEEIKYSFETIEDKMYQLIYLDIPGNNSNISSAIMYVNLENDFPDKIVIYNRKEKECIRFVYKNFSPNTDIQEEIFKEQINNEQINNETKE</sequence>
<dbReference type="InterPro" id="IPR014584">
    <property type="entry name" value="UCP033729"/>
</dbReference>
<dbReference type="NCBIfam" id="NF041287">
    <property type="entry name" value="lipo_GerS_rel"/>
    <property type="match status" value="1"/>
</dbReference>
<dbReference type="PIRSF" id="PIRSF033729">
    <property type="entry name" value="UCP033729"/>
    <property type="match status" value="1"/>
</dbReference>
<dbReference type="InterPro" id="IPR029046">
    <property type="entry name" value="LolA/LolB/LppX"/>
</dbReference>
<reference evidence="1" key="1">
    <citation type="submission" date="2022-12" db="EMBL/GenBank/DDBJ databases">
        <authorList>
            <person name="Wang J."/>
        </authorList>
    </citation>
    <scope>NUCLEOTIDE SEQUENCE</scope>
    <source>
        <strain evidence="1">HY-45-18</strain>
    </source>
</reference>
<dbReference type="Proteomes" id="UP001078443">
    <property type="component" value="Unassembled WGS sequence"/>
</dbReference>